<proteinExistence type="predicted"/>
<dbReference type="Proteomes" id="UP000030023">
    <property type="component" value="Unassembled WGS sequence"/>
</dbReference>
<comment type="caution">
    <text evidence="1">The sequence shown here is derived from an EMBL/GenBank/DDBJ whole genome shotgun (WGS) entry which is preliminary data.</text>
</comment>
<evidence type="ECO:0008006" key="3">
    <source>
        <dbReference type="Google" id="ProtNLM"/>
    </source>
</evidence>
<organism evidence="1 2">
    <name type="scientific">Oenococcus alcoholitolerans</name>
    <dbReference type="NCBI Taxonomy" id="931074"/>
    <lineage>
        <taxon>Bacteria</taxon>
        <taxon>Bacillati</taxon>
        <taxon>Bacillota</taxon>
        <taxon>Bacilli</taxon>
        <taxon>Lactobacillales</taxon>
        <taxon>Lactobacillaceae</taxon>
        <taxon>Oenococcus</taxon>
    </lineage>
</organism>
<dbReference type="PANTHER" id="PTHR10055">
    <property type="entry name" value="TRYPTOPHANYL-TRNA SYNTHETASE"/>
    <property type="match status" value="1"/>
</dbReference>
<reference evidence="1 2" key="1">
    <citation type="journal article" date="2014" name="Antonie Van Leeuwenhoek">
        <title>Oenococcus alcoholitolerans sp. nov., a lactic acid bacteria isolated from cachaca and ethanol fermentation processes.</title>
        <authorList>
            <person name="Badotti F."/>
            <person name="Moreira A.P."/>
            <person name="Tonon L.A."/>
            <person name="de Lucena B.T."/>
            <person name="Gomes Fde C."/>
            <person name="Kruger R."/>
            <person name="Thompson C.C."/>
            <person name="de Morais M.A.Jr."/>
            <person name="Rosa C.A."/>
            <person name="Thompson F.L."/>
        </authorList>
    </citation>
    <scope>NUCLEOTIDE SEQUENCE [LARGE SCALE GENOMIC DNA]</scope>
    <source>
        <strain evidence="1 2">UFRJ-M7.2.18</strain>
    </source>
</reference>
<gene>
    <name evidence="1" type="ORF">Q757_01970</name>
</gene>
<accession>A0ABR4XS75</accession>
<evidence type="ECO:0000313" key="2">
    <source>
        <dbReference type="Proteomes" id="UP000030023"/>
    </source>
</evidence>
<evidence type="ECO:0000313" key="1">
    <source>
        <dbReference type="EMBL" id="KGO32278.1"/>
    </source>
</evidence>
<dbReference type="SUPFAM" id="SSF52374">
    <property type="entry name" value="Nucleotidylyl transferase"/>
    <property type="match status" value="1"/>
</dbReference>
<dbReference type="EMBL" id="AXCV01000050">
    <property type="protein sequence ID" value="KGO32278.1"/>
    <property type="molecule type" value="Genomic_DNA"/>
</dbReference>
<sequence length="116" mass="13275">MYTDPKHLRVSDPGHVEGNVVFTYLDIFDPDKKEVEELKEHYQRGGLGDVKLKSYLIDVLDKFLTPIRQRRQDFSEDIPAVLQMLKDGSQQANAVAESTMKEVREAIGVNYFDSLS</sequence>
<dbReference type="PANTHER" id="PTHR10055:SF1">
    <property type="entry name" value="TRYPTOPHAN--TRNA LIGASE, CYTOPLASMIC"/>
    <property type="match status" value="1"/>
</dbReference>
<name>A0ABR4XS75_9LACO</name>
<keyword evidence="2" id="KW-1185">Reference proteome</keyword>
<protein>
    <recommendedName>
        <fullName evidence="3">Tryptophan--tRNA ligase</fullName>
    </recommendedName>
</protein>
<dbReference type="Gene3D" id="1.10.240.10">
    <property type="entry name" value="Tyrosyl-Transfer RNA Synthetase"/>
    <property type="match status" value="1"/>
</dbReference>